<keyword evidence="3 5" id="KW-0285">Flavoprotein</keyword>
<evidence type="ECO:0000256" key="1">
    <source>
        <dbReference type="ARBA" id="ARBA00001974"/>
    </source>
</evidence>
<dbReference type="Gene3D" id="3.50.50.60">
    <property type="entry name" value="FAD/NAD(P)-binding domain"/>
    <property type="match status" value="1"/>
</dbReference>
<evidence type="ECO:0000259" key="6">
    <source>
        <dbReference type="PROSITE" id="PS00623"/>
    </source>
</evidence>
<keyword evidence="8" id="KW-0560">Oxidoreductase</keyword>
<dbReference type="InterPro" id="IPR036527">
    <property type="entry name" value="SCP2_sterol-bd_dom_sf"/>
</dbReference>
<feature type="domain" description="Glucose-methanol-choline oxidoreductase N-terminal" evidence="6">
    <location>
        <begin position="81"/>
        <end position="104"/>
    </location>
</feature>
<evidence type="ECO:0000313" key="8">
    <source>
        <dbReference type="EMBL" id="MQY22608.1"/>
    </source>
</evidence>
<dbReference type="PROSITE" id="PS00624">
    <property type="entry name" value="GMC_OXRED_2"/>
    <property type="match status" value="1"/>
</dbReference>
<dbReference type="PROSITE" id="PS00623">
    <property type="entry name" value="GMC_OXRED_1"/>
    <property type="match status" value="1"/>
</dbReference>
<dbReference type="SUPFAM" id="SSF51905">
    <property type="entry name" value="FAD/NAD(P)-binding domain"/>
    <property type="match status" value="1"/>
</dbReference>
<dbReference type="SUPFAM" id="SSF54373">
    <property type="entry name" value="FAD-linked reductases, C-terminal domain"/>
    <property type="match status" value="1"/>
</dbReference>
<gene>
    <name evidence="8" type="primary">betA</name>
    <name evidence="8" type="ORF">NRB20_57260</name>
</gene>
<proteinExistence type="inferred from homology"/>
<organism evidence="8 9">
    <name type="scientific">Nocardia macrotermitis</name>
    <dbReference type="NCBI Taxonomy" id="2585198"/>
    <lineage>
        <taxon>Bacteria</taxon>
        <taxon>Bacillati</taxon>
        <taxon>Actinomycetota</taxon>
        <taxon>Actinomycetes</taxon>
        <taxon>Mycobacteriales</taxon>
        <taxon>Nocardiaceae</taxon>
        <taxon>Nocardia</taxon>
    </lineage>
</organism>
<comment type="cofactor">
    <cofactor evidence="1">
        <name>FAD</name>
        <dbReference type="ChEBI" id="CHEBI:57692"/>
    </cofactor>
</comment>
<dbReference type="Proteomes" id="UP000438448">
    <property type="component" value="Unassembled WGS sequence"/>
</dbReference>
<evidence type="ECO:0000259" key="7">
    <source>
        <dbReference type="PROSITE" id="PS00624"/>
    </source>
</evidence>
<dbReference type="RefSeq" id="WP_319945501.1">
    <property type="nucleotide sequence ID" value="NZ_WEGK01000014.1"/>
</dbReference>
<dbReference type="InterPro" id="IPR036188">
    <property type="entry name" value="FAD/NAD-bd_sf"/>
</dbReference>
<dbReference type="EC" id="1.2.1.8" evidence="8"/>
<protein>
    <submittedName>
        <fullName evidence="8">Oxygen-dependent choline dehydrogenase</fullName>
        <ecNumber evidence="8">1.2.1.8</ecNumber>
    </submittedName>
</protein>
<dbReference type="AlphaFoldDB" id="A0A7K0DAB0"/>
<evidence type="ECO:0000256" key="2">
    <source>
        <dbReference type="ARBA" id="ARBA00010790"/>
    </source>
</evidence>
<evidence type="ECO:0000256" key="5">
    <source>
        <dbReference type="RuleBase" id="RU003968"/>
    </source>
</evidence>
<sequence length="682" mass="72734">MSESADYVIVGAGSAGCVLADRLSADGDARVVLLEAGGPAQRAEVSIPAAYPRLFGTALDWDYGTTPQPGLGGRVLRWPRGKVLGGSSSLNAQIWTRGHRADYDGWAAGGLSGWGAREVLPYLRRAEDCDCGTGDFGSGGPLRIEELRDPSPATARFLAACAEAGIAPADPDRVLEPEGVAQVRTTQRNGRRYSAADGYLSRAAKRPNLRVITDASVRRVVIEGGRAVGVEYDTDRGPGRVRVTGEVILAAGAIGSPQLLMLSGIGDRDHLRQNDIALRHHLPAVGEALADHLYVPLAFAAREPVSPGVESGRAELDQYLRERRGRLTSNIAEALAFVRSTDDLPAPDLELVWMLLPFVAGREVAPGHGITLGVVLLQPHSTGRIRLISADPAAHPRIDPAYLSDAGAADLAVLMRGVRLAQRVLRQPALAQVLGDPLTPGALDESDAVVEKMIRLHAETLYHPVGTCRMGVGDDAVVDPRFRVDGIDGLRVVDASVLPAIPRVHTHAPTVMLAERAAEMIRADRAGLGKNISDGTKGGVAVTNSQAADLQQNQQTHYETRTEAAATLRRAFAAAVAEPELAQTLREQQLSLQIITPGTEYEVFLDAHGAHERATGRPVLRFELTPDTAHEIFLGRLAVPQAVVTRQLTVKGPVAQLRSLRAVLPALCRAYTEIAPAVRETA</sequence>
<keyword evidence="9" id="KW-1185">Reference proteome</keyword>
<dbReference type="PANTHER" id="PTHR11552:SF147">
    <property type="entry name" value="CHOLINE DEHYDROGENASE, MITOCHONDRIAL"/>
    <property type="match status" value="1"/>
</dbReference>
<dbReference type="InterPro" id="IPR007867">
    <property type="entry name" value="GMC_OxRtase_C"/>
</dbReference>
<dbReference type="InterPro" id="IPR000172">
    <property type="entry name" value="GMC_OxRdtase_N"/>
</dbReference>
<dbReference type="GO" id="GO:0016614">
    <property type="term" value="F:oxidoreductase activity, acting on CH-OH group of donors"/>
    <property type="evidence" value="ECO:0007669"/>
    <property type="project" value="InterPro"/>
</dbReference>
<dbReference type="Gene3D" id="3.30.560.10">
    <property type="entry name" value="Glucose Oxidase, domain 3"/>
    <property type="match status" value="1"/>
</dbReference>
<comment type="caution">
    <text evidence="8">The sequence shown here is derived from an EMBL/GenBank/DDBJ whole genome shotgun (WGS) entry which is preliminary data.</text>
</comment>
<accession>A0A7K0DAB0</accession>
<dbReference type="GO" id="GO:0050660">
    <property type="term" value="F:flavin adenine dinucleotide binding"/>
    <property type="evidence" value="ECO:0007669"/>
    <property type="project" value="InterPro"/>
</dbReference>
<reference evidence="8 9" key="1">
    <citation type="submission" date="2019-10" db="EMBL/GenBank/DDBJ databases">
        <title>Nocardia macrotermitis sp. nov. and Nocardia aurantia sp. nov., isolated from the gut of fungus growing-termite Macrotermes natalensis.</title>
        <authorList>
            <person name="Benndorf R."/>
            <person name="Schwitalla J."/>
            <person name="Martin K."/>
            <person name="De Beer W."/>
            <person name="Kaster A.-K."/>
            <person name="Vollmers J."/>
            <person name="Poulsen M."/>
            <person name="Beemelmanns C."/>
        </authorList>
    </citation>
    <scope>NUCLEOTIDE SEQUENCE [LARGE SCALE GENOMIC DNA]</scope>
    <source>
        <strain evidence="8 9">RB20</strain>
    </source>
</reference>
<dbReference type="PANTHER" id="PTHR11552">
    <property type="entry name" value="GLUCOSE-METHANOL-CHOLINE GMC OXIDOREDUCTASE"/>
    <property type="match status" value="1"/>
</dbReference>
<dbReference type="Gene3D" id="3.30.1050.10">
    <property type="entry name" value="SCP2 sterol-binding domain"/>
    <property type="match status" value="1"/>
</dbReference>
<name>A0A7K0DAB0_9NOCA</name>
<dbReference type="Pfam" id="PF05199">
    <property type="entry name" value="GMC_oxred_C"/>
    <property type="match status" value="1"/>
</dbReference>
<evidence type="ECO:0000313" key="9">
    <source>
        <dbReference type="Proteomes" id="UP000438448"/>
    </source>
</evidence>
<dbReference type="GO" id="GO:0008802">
    <property type="term" value="F:betaine-aldehyde dehydrogenase (NAD+) activity"/>
    <property type="evidence" value="ECO:0007669"/>
    <property type="project" value="UniProtKB-EC"/>
</dbReference>
<feature type="domain" description="Glucose-methanol-choline oxidoreductase N-terminal" evidence="7">
    <location>
        <begin position="252"/>
        <end position="266"/>
    </location>
</feature>
<keyword evidence="4 5" id="KW-0274">FAD</keyword>
<evidence type="ECO:0000256" key="3">
    <source>
        <dbReference type="ARBA" id="ARBA00022630"/>
    </source>
</evidence>
<evidence type="ECO:0000256" key="4">
    <source>
        <dbReference type="ARBA" id="ARBA00022827"/>
    </source>
</evidence>
<dbReference type="EMBL" id="WEGK01000014">
    <property type="protein sequence ID" value="MQY22608.1"/>
    <property type="molecule type" value="Genomic_DNA"/>
</dbReference>
<comment type="similarity">
    <text evidence="2 5">Belongs to the GMC oxidoreductase family.</text>
</comment>
<dbReference type="InterPro" id="IPR012132">
    <property type="entry name" value="GMC_OxRdtase"/>
</dbReference>
<dbReference type="Pfam" id="PF00732">
    <property type="entry name" value="GMC_oxred_N"/>
    <property type="match status" value="1"/>
</dbReference>